<dbReference type="InterPro" id="IPR050765">
    <property type="entry name" value="Riboflavin_Biosynth_HTPR"/>
</dbReference>
<dbReference type="EMBL" id="BAABAF010000003">
    <property type="protein sequence ID" value="GAA3758932.1"/>
    <property type="molecule type" value="Genomic_DNA"/>
</dbReference>
<feature type="domain" description="Bacterial bifunctional deaminase-reductase C-terminal" evidence="1">
    <location>
        <begin position="69"/>
        <end position="143"/>
    </location>
</feature>
<evidence type="ECO:0000259" key="1">
    <source>
        <dbReference type="Pfam" id="PF01872"/>
    </source>
</evidence>
<sequence>MTTIFYTASSLDGFIATSQHGLDWLLRRDVDPDGPMGYAAFARSVGALVMGAATYEWLLAHDAGWAYAQPTWVLTHRPLPARPGADVRVAHGDVRAVHEQMTAAAGDRDLWVVGGGDVARQFAVAGLLDEIWVQFAPVTLGAGIPFLPLALELALLQTARNREFLCGRYRVVGVPGTPDPVGAEDT</sequence>
<reference evidence="3" key="1">
    <citation type="journal article" date="2019" name="Int. J. Syst. Evol. Microbiol.">
        <title>The Global Catalogue of Microorganisms (GCM) 10K type strain sequencing project: providing services to taxonomists for standard genome sequencing and annotation.</title>
        <authorList>
            <consortium name="The Broad Institute Genomics Platform"/>
            <consortium name="The Broad Institute Genome Sequencing Center for Infectious Disease"/>
            <person name="Wu L."/>
            <person name="Ma J."/>
        </authorList>
    </citation>
    <scope>NUCLEOTIDE SEQUENCE [LARGE SCALE GENOMIC DNA]</scope>
    <source>
        <strain evidence="3">JCM 16950</strain>
    </source>
</reference>
<dbReference type="PANTHER" id="PTHR38011:SF11">
    <property type="entry name" value="2,5-DIAMINO-6-RIBOSYLAMINO-4(3H)-PYRIMIDINONE 5'-PHOSPHATE REDUCTASE"/>
    <property type="match status" value="1"/>
</dbReference>
<dbReference type="InterPro" id="IPR002734">
    <property type="entry name" value="RibDG_C"/>
</dbReference>
<comment type="caution">
    <text evidence="2">The sequence shown here is derived from an EMBL/GenBank/DDBJ whole genome shotgun (WGS) entry which is preliminary data.</text>
</comment>
<protein>
    <submittedName>
        <fullName evidence="2">Dihydrofolate reductase family protein</fullName>
    </submittedName>
</protein>
<dbReference type="Proteomes" id="UP001500540">
    <property type="component" value="Unassembled WGS sequence"/>
</dbReference>
<dbReference type="RefSeq" id="WP_344781076.1">
    <property type="nucleotide sequence ID" value="NZ_BAABAF010000003.1"/>
</dbReference>
<gene>
    <name evidence="2" type="ORF">GCM10022240_09450</name>
</gene>
<dbReference type="Gene3D" id="3.40.430.10">
    <property type="entry name" value="Dihydrofolate Reductase, subunit A"/>
    <property type="match status" value="1"/>
</dbReference>
<organism evidence="2 3">
    <name type="scientific">Microbacterium kribbense</name>
    <dbReference type="NCBI Taxonomy" id="433645"/>
    <lineage>
        <taxon>Bacteria</taxon>
        <taxon>Bacillati</taxon>
        <taxon>Actinomycetota</taxon>
        <taxon>Actinomycetes</taxon>
        <taxon>Micrococcales</taxon>
        <taxon>Microbacteriaceae</taxon>
        <taxon>Microbacterium</taxon>
    </lineage>
</organism>
<dbReference type="InterPro" id="IPR024072">
    <property type="entry name" value="DHFR-like_dom_sf"/>
</dbReference>
<dbReference type="Pfam" id="PF01872">
    <property type="entry name" value="RibD_C"/>
    <property type="match status" value="1"/>
</dbReference>
<evidence type="ECO:0000313" key="3">
    <source>
        <dbReference type="Proteomes" id="UP001500540"/>
    </source>
</evidence>
<dbReference type="PANTHER" id="PTHR38011">
    <property type="entry name" value="DIHYDROFOLATE REDUCTASE FAMILY PROTEIN (AFU_ORTHOLOGUE AFUA_8G06820)"/>
    <property type="match status" value="1"/>
</dbReference>
<dbReference type="SUPFAM" id="SSF53597">
    <property type="entry name" value="Dihydrofolate reductase-like"/>
    <property type="match status" value="1"/>
</dbReference>
<accession>A0ABP7G9Y2</accession>
<keyword evidence="3" id="KW-1185">Reference proteome</keyword>
<name>A0ABP7G9Y2_9MICO</name>
<evidence type="ECO:0000313" key="2">
    <source>
        <dbReference type="EMBL" id="GAA3758932.1"/>
    </source>
</evidence>
<proteinExistence type="predicted"/>